<name>A0A2K9NQP2_BACTC</name>
<dbReference type="PROSITE" id="PS50092">
    <property type="entry name" value="TSP1"/>
    <property type="match status" value="1"/>
</dbReference>
<dbReference type="InterPro" id="IPR000884">
    <property type="entry name" value="TSP1_rpt"/>
</dbReference>
<gene>
    <name evidence="1" type="ORF">C0V70_06835</name>
</gene>
<dbReference type="Proteomes" id="UP000235584">
    <property type="component" value="Chromosome"/>
</dbReference>
<dbReference type="Gene3D" id="2.20.100.10">
    <property type="entry name" value="Thrombospondin type-1 (TSP1) repeat"/>
    <property type="match status" value="1"/>
</dbReference>
<dbReference type="SUPFAM" id="SSF82895">
    <property type="entry name" value="TSP-1 type 1 repeat"/>
    <property type="match status" value="1"/>
</dbReference>
<accession>A0A2K9NQP2</accession>
<evidence type="ECO:0000313" key="1">
    <source>
        <dbReference type="EMBL" id="AUN97828.1"/>
    </source>
</evidence>
<sequence length="258" mass="27756">MKILLGVVIYILSQSAFGWTDDPIIPKVTPIKKIHIQEIRQAIEALVCPAWEVSEWSVCSGGSGQWIYAPWSVCTGGTSYLTYSPWGACSASCAGGTQNRTATCLFSTNSGTQTRNAQCTFNALSGTQNRTVQCRVDGVVVDDSLCASAPKPLALQACTPNNPALCGTIGATTQNCTPTGPAVCSTPVTTQSCNTQSCCTDTAMTPYRTERNCRTEASTFFACTFKYCDGEFVYPYYNSCTGYRSDVLPYTDTYVGCF</sequence>
<dbReference type="EMBL" id="CP025704">
    <property type="protein sequence ID" value="AUN97828.1"/>
    <property type="molecule type" value="Genomic_DNA"/>
</dbReference>
<evidence type="ECO:0000313" key="2">
    <source>
        <dbReference type="Proteomes" id="UP000235584"/>
    </source>
</evidence>
<reference evidence="1 2" key="1">
    <citation type="submission" date="2018-01" db="EMBL/GenBank/DDBJ databases">
        <title>Complete genome sequence of Bacteriovorax stolpii DSM12778.</title>
        <authorList>
            <person name="Tang B."/>
            <person name="Chang J."/>
        </authorList>
    </citation>
    <scope>NUCLEOTIDE SEQUENCE [LARGE SCALE GENOMIC DNA]</scope>
    <source>
        <strain evidence="1 2">DSM 12778</strain>
    </source>
</reference>
<dbReference type="AlphaFoldDB" id="A0A2K9NQP2"/>
<dbReference type="KEGG" id="bsto:C0V70_06835"/>
<protein>
    <submittedName>
        <fullName evidence="1">Uncharacterized protein</fullName>
    </submittedName>
</protein>
<proteinExistence type="predicted"/>
<organism evidence="1 2">
    <name type="scientific">Bacteriovorax stolpii</name>
    <name type="common">Bdellovibrio stolpii</name>
    <dbReference type="NCBI Taxonomy" id="960"/>
    <lineage>
        <taxon>Bacteria</taxon>
        <taxon>Pseudomonadati</taxon>
        <taxon>Bdellovibrionota</taxon>
        <taxon>Bacteriovoracia</taxon>
        <taxon>Bacteriovoracales</taxon>
        <taxon>Bacteriovoracaceae</taxon>
        <taxon>Bacteriovorax</taxon>
    </lineage>
</organism>
<dbReference type="InterPro" id="IPR036383">
    <property type="entry name" value="TSP1_rpt_sf"/>
</dbReference>
<dbReference type="RefSeq" id="WP_102243121.1">
    <property type="nucleotide sequence ID" value="NZ_CP025704.1"/>
</dbReference>
<keyword evidence="2" id="KW-1185">Reference proteome</keyword>
<dbReference type="Pfam" id="PF19030">
    <property type="entry name" value="TSP1_ADAMTS"/>
    <property type="match status" value="1"/>
</dbReference>